<name>A0ACB0IYK8_TRIPR</name>
<keyword evidence="2" id="KW-1185">Reference proteome</keyword>
<accession>A0ACB0IYK8</accession>
<proteinExistence type="predicted"/>
<gene>
    <name evidence="1" type="ORF">MILVUS5_LOCUS7318</name>
</gene>
<evidence type="ECO:0000313" key="1">
    <source>
        <dbReference type="EMBL" id="CAJ2636879.1"/>
    </source>
</evidence>
<organism evidence="1 2">
    <name type="scientific">Trifolium pratense</name>
    <name type="common">Red clover</name>
    <dbReference type="NCBI Taxonomy" id="57577"/>
    <lineage>
        <taxon>Eukaryota</taxon>
        <taxon>Viridiplantae</taxon>
        <taxon>Streptophyta</taxon>
        <taxon>Embryophyta</taxon>
        <taxon>Tracheophyta</taxon>
        <taxon>Spermatophyta</taxon>
        <taxon>Magnoliopsida</taxon>
        <taxon>eudicotyledons</taxon>
        <taxon>Gunneridae</taxon>
        <taxon>Pentapetalae</taxon>
        <taxon>rosids</taxon>
        <taxon>fabids</taxon>
        <taxon>Fabales</taxon>
        <taxon>Fabaceae</taxon>
        <taxon>Papilionoideae</taxon>
        <taxon>50 kb inversion clade</taxon>
        <taxon>NPAAA clade</taxon>
        <taxon>Hologalegina</taxon>
        <taxon>IRL clade</taxon>
        <taxon>Trifolieae</taxon>
        <taxon>Trifolium</taxon>
    </lineage>
</organism>
<sequence length="361" mass="39882">MEKKFLPLPPLRTSIYIQESSCNSISEAEDEISSSSACVLESITSDSSFNFSFGNFHSESIPIKLIKVVEPQIEGCAIKIGEIACSLASFNISETSQSMNTTMKVKELKKKKPIVKLSIPSTFVEYSSELIKKSMEIIHEVDSFCNKIRSITSCVSHALEDTVRFNLNLVSLYMCSLLHRVNNTILTVETVFDPGGGVEPLSVATFGGTITLISSLLLIFRLIIVLAVEFSGEFVVTVFDPGGNRLISLMRSISLLPSQSLQKQRNASREGRLEFLICFGPGSFSLLSKQILMVDACGSEECVRVLIPVKIAAAAHREFTSVVHCYKRDVSRKLMLNRNCKSDYSKITSKHCVMHRSAGRA</sequence>
<evidence type="ECO:0000313" key="2">
    <source>
        <dbReference type="Proteomes" id="UP001177021"/>
    </source>
</evidence>
<dbReference type="Proteomes" id="UP001177021">
    <property type="component" value="Unassembled WGS sequence"/>
</dbReference>
<comment type="caution">
    <text evidence="1">The sequence shown here is derived from an EMBL/GenBank/DDBJ whole genome shotgun (WGS) entry which is preliminary data.</text>
</comment>
<dbReference type="EMBL" id="CASHSV030000013">
    <property type="protein sequence ID" value="CAJ2636879.1"/>
    <property type="molecule type" value="Genomic_DNA"/>
</dbReference>
<reference evidence="1" key="1">
    <citation type="submission" date="2023-10" db="EMBL/GenBank/DDBJ databases">
        <authorList>
            <person name="Rodriguez Cubillos JULIANA M."/>
            <person name="De Vega J."/>
        </authorList>
    </citation>
    <scope>NUCLEOTIDE SEQUENCE</scope>
</reference>
<protein>
    <submittedName>
        <fullName evidence="1">Uncharacterized protein</fullName>
    </submittedName>
</protein>